<evidence type="ECO:0000313" key="5">
    <source>
        <dbReference type="EMBL" id="HAE28592.1"/>
    </source>
</evidence>
<evidence type="ECO:0000256" key="2">
    <source>
        <dbReference type="ARBA" id="ARBA00023125"/>
    </source>
</evidence>
<dbReference type="Pfam" id="PF01638">
    <property type="entry name" value="HxlR"/>
    <property type="match status" value="1"/>
</dbReference>
<dbReference type="EMBL" id="DMAN01000353">
    <property type="protein sequence ID" value="HAE28592.1"/>
    <property type="molecule type" value="Genomic_DNA"/>
</dbReference>
<keyword evidence="1" id="KW-0805">Transcription regulation</keyword>
<reference evidence="5 6" key="1">
    <citation type="journal article" date="2018" name="Nat. Biotechnol.">
        <title>A standardized bacterial taxonomy based on genome phylogeny substantially revises the tree of life.</title>
        <authorList>
            <person name="Parks D.H."/>
            <person name="Chuvochina M."/>
            <person name="Waite D.W."/>
            <person name="Rinke C."/>
            <person name="Skarshewski A."/>
            <person name="Chaumeil P.A."/>
            <person name="Hugenholtz P."/>
        </authorList>
    </citation>
    <scope>NUCLEOTIDE SEQUENCE [LARGE SCALE GENOMIC DNA]</scope>
    <source>
        <strain evidence="5">UBA8733</strain>
    </source>
</reference>
<dbReference type="PANTHER" id="PTHR33204:SF37">
    <property type="entry name" value="HTH-TYPE TRANSCRIPTIONAL REGULATOR YODB"/>
    <property type="match status" value="1"/>
</dbReference>
<keyword evidence="3" id="KW-0804">Transcription</keyword>
<dbReference type="GO" id="GO:0003677">
    <property type="term" value="F:DNA binding"/>
    <property type="evidence" value="ECO:0007669"/>
    <property type="project" value="UniProtKB-KW"/>
</dbReference>
<sequence length="102" mass="11503">MDSLLKLLMGPWTTYILWLLRSQGPQRFGELKAGMPGISSKVLTERLRMLEGAGLIHRDYKPTVPPAVTYSLTPRGAELKDVLEGLNDLAQRWHAEDMRVEA</sequence>
<protein>
    <submittedName>
        <fullName evidence="5">Transcriptional regulator</fullName>
    </submittedName>
</protein>
<evidence type="ECO:0000259" key="4">
    <source>
        <dbReference type="PROSITE" id="PS51118"/>
    </source>
</evidence>
<name>A0A3B9H1L3_9PROT</name>
<accession>A0A3B9H1L3</accession>
<organism evidence="5 6">
    <name type="scientific">Hyphomonas adhaerens</name>
    <dbReference type="NCBI Taxonomy" id="81029"/>
    <lineage>
        <taxon>Bacteria</taxon>
        <taxon>Pseudomonadati</taxon>
        <taxon>Pseudomonadota</taxon>
        <taxon>Alphaproteobacteria</taxon>
        <taxon>Hyphomonadales</taxon>
        <taxon>Hyphomonadaceae</taxon>
        <taxon>Hyphomonas</taxon>
    </lineage>
</organism>
<dbReference type="InterPro" id="IPR036390">
    <property type="entry name" value="WH_DNA-bd_sf"/>
</dbReference>
<dbReference type="SUPFAM" id="SSF46785">
    <property type="entry name" value="Winged helix' DNA-binding domain"/>
    <property type="match status" value="1"/>
</dbReference>
<dbReference type="PANTHER" id="PTHR33204">
    <property type="entry name" value="TRANSCRIPTIONAL REGULATOR, MARR FAMILY"/>
    <property type="match status" value="1"/>
</dbReference>
<evidence type="ECO:0000256" key="1">
    <source>
        <dbReference type="ARBA" id="ARBA00023015"/>
    </source>
</evidence>
<dbReference type="Gene3D" id="1.10.10.10">
    <property type="entry name" value="Winged helix-like DNA-binding domain superfamily/Winged helix DNA-binding domain"/>
    <property type="match status" value="1"/>
</dbReference>
<proteinExistence type="predicted"/>
<gene>
    <name evidence="5" type="ORF">DCG58_15615</name>
</gene>
<dbReference type="InterPro" id="IPR036388">
    <property type="entry name" value="WH-like_DNA-bd_sf"/>
</dbReference>
<comment type="caution">
    <text evidence="5">The sequence shown here is derived from an EMBL/GenBank/DDBJ whole genome shotgun (WGS) entry which is preliminary data.</text>
</comment>
<evidence type="ECO:0000256" key="3">
    <source>
        <dbReference type="ARBA" id="ARBA00023163"/>
    </source>
</evidence>
<keyword evidence="2" id="KW-0238">DNA-binding</keyword>
<dbReference type="InterPro" id="IPR002577">
    <property type="entry name" value="HTH_HxlR"/>
</dbReference>
<dbReference type="PROSITE" id="PS51118">
    <property type="entry name" value="HTH_HXLR"/>
    <property type="match status" value="1"/>
</dbReference>
<feature type="domain" description="HTH hxlR-type" evidence="4">
    <location>
        <begin position="1"/>
        <end position="98"/>
    </location>
</feature>
<dbReference type="Proteomes" id="UP000259610">
    <property type="component" value="Unassembled WGS sequence"/>
</dbReference>
<dbReference type="AlphaFoldDB" id="A0A3B9H1L3"/>
<evidence type="ECO:0000313" key="6">
    <source>
        <dbReference type="Proteomes" id="UP000259610"/>
    </source>
</evidence>